<reference evidence="1 2" key="1">
    <citation type="submission" date="2023-07" db="EMBL/GenBank/DDBJ databases">
        <authorList>
            <person name="Lian W.-H."/>
        </authorList>
    </citation>
    <scope>NUCLEOTIDE SEQUENCE [LARGE SCALE GENOMIC DNA]</scope>
    <source>
        <strain evidence="1 2">SYSU DXS3180</strain>
    </source>
</reference>
<dbReference type="Proteomes" id="UP001560573">
    <property type="component" value="Unassembled WGS sequence"/>
</dbReference>
<dbReference type="RefSeq" id="WP_369331106.1">
    <property type="nucleotide sequence ID" value="NZ_JAULBC010000007.1"/>
</dbReference>
<proteinExistence type="predicted"/>
<gene>
    <name evidence="1" type="ORF">QTN47_19485</name>
</gene>
<evidence type="ECO:0000313" key="2">
    <source>
        <dbReference type="Proteomes" id="UP001560573"/>
    </source>
</evidence>
<protein>
    <submittedName>
        <fullName evidence="1">Uncharacterized protein</fullName>
    </submittedName>
</protein>
<organism evidence="1 2">
    <name type="scientific">Danxiaibacter flavus</name>
    <dbReference type="NCBI Taxonomy" id="3049108"/>
    <lineage>
        <taxon>Bacteria</taxon>
        <taxon>Pseudomonadati</taxon>
        <taxon>Bacteroidota</taxon>
        <taxon>Chitinophagia</taxon>
        <taxon>Chitinophagales</taxon>
        <taxon>Chitinophagaceae</taxon>
        <taxon>Danxiaibacter</taxon>
    </lineage>
</organism>
<keyword evidence="2" id="KW-1185">Reference proteome</keyword>
<accession>A0ABV3ZIH5</accession>
<dbReference type="EMBL" id="JAULBC010000007">
    <property type="protein sequence ID" value="MEX6689697.1"/>
    <property type="molecule type" value="Genomic_DNA"/>
</dbReference>
<name>A0ABV3ZIH5_9BACT</name>
<comment type="caution">
    <text evidence="1">The sequence shown here is derived from an EMBL/GenBank/DDBJ whole genome shotgun (WGS) entry which is preliminary data.</text>
</comment>
<evidence type="ECO:0000313" key="1">
    <source>
        <dbReference type="EMBL" id="MEX6689697.1"/>
    </source>
</evidence>
<sequence length="209" mass="22630">MAIDIHLYDPSLTPISSTRIEVLELDRAGVKLDSQMNGAFGNGAFGCSLKTPSPAKPVTIVADDRSLTYAAVSLSYINGALSGKLDICLYPLPKRNIQPGTYFPGGGGGDAYDKMRGIKAKAGSMYLRQIDKGIQKNIGTDNWSEDEGMAVRILINSINQVLYMNTKNEELLERMEGWVNTLKELGIDPDTEASALELNPEEPVPAGVH</sequence>